<evidence type="ECO:0000313" key="2">
    <source>
        <dbReference type="Proteomes" id="UP000076842"/>
    </source>
</evidence>
<proteinExistence type="predicted"/>
<reference evidence="1 2" key="1">
    <citation type="journal article" date="2016" name="Mol. Biol. Evol.">
        <title>Comparative Genomics of Early-Diverging Mushroom-Forming Fungi Provides Insights into the Origins of Lignocellulose Decay Capabilities.</title>
        <authorList>
            <person name="Nagy L.G."/>
            <person name="Riley R."/>
            <person name="Tritt A."/>
            <person name="Adam C."/>
            <person name="Daum C."/>
            <person name="Floudas D."/>
            <person name="Sun H."/>
            <person name="Yadav J.S."/>
            <person name="Pangilinan J."/>
            <person name="Larsson K.H."/>
            <person name="Matsuura K."/>
            <person name="Barry K."/>
            <person name="Labutti K."/>
            <person name="Kuo R."/>
            <person name="Ohm R.A."/>
            <person name="Bhattacharya S.S."/>
            <person name="Shirouzu T."/>
            <person name="Yoshinaga Y."/>
            <person name="Martin F.M."/>
            <person name="Grigoriev I.V."/>
            <person name="Hibbett D.S."/>
        </authorList>
    </citation>
    <scope>NUCLEOTIDE SEQUENCE [LARGE SCALE GENOMIC DNA]</scope>
    <source>
        <strain evidence="1 2">HHB12733</strain>
    </source>
</reference>
<name>A0A165DX04_9BASI</name>
<keyword evidence="2" id="KW-1185">Reference proteome</keyword>
<protein>
    <submittedName>
        <fullName evidence="1">Uncharacterized protein</fullName>
    </submittedName>
</protein>
<accession>A0A165DX04</accession>
<organism evidence="1 2">
    <name type="scientific">Calocera cornea HHB12733</name>
    <dbReference type="NCBI Taxonomy" id="1353952"/>
    <lineage>
        <taxon>Eukaryota</taxon>
        <taxon>Fungi</taxon>
        <taxon>Dikarya</taxon>
        <taxon>Basidiomycota</taxon>
        <taxon>Agaricomycotina</taxon>
        <taxon>Dacrymycetes</taxon>
        <taxon>Dacrymycetales</taxon>
        <taxon>Dacrymycetaceae</taxon>
        <taxon>Calocera</taxon>
    </lineage>
</organism>
<dbReference type="InParanoid" id="A0A165DX04"/>
<sequence>MLGSAGTLFRVAHVTANKIRRALHLPPADRIRAMTHERAVQVPALSSDAAGRCIWDCFSWAKSIPCDKLQSPESIRECRLTGRAWLRLALRCPYVLARRHAEAAMVGRRRIWEVVGTWRTGGRWRLTNILGRTGWGGRNWGWAGVWGQVR</sequence>
<dbReference type="Proteomes" id="UP000076842">
    <property type="component" value="Unassembled WGS sequence"/>
</dbReference>
<gene>
    <name evidence="1" type="ORF">CALCODRAFT_38546</name>
</gene>
<dbReference type="EMBL" id="KV424030">
    <property type="protein sequence ID" value="KZT53713.1"/>
    <property type="molecule type" value="Genomic_DNA"/>
</dbReference>
<evidence type="ECO:0000313" key="1">
    <source>
        <dbReference type="EMBL" id="KZT53713.1"/>
    </source>
</evidence>
<dbReference type="AlphaFoldDB" id="A0A165DX04"/>